<accession>A0A1J4JSA6</accession>
<protein>
    <submittedName>
        <fullName evidence="1">Uncharacterized protein</fullName>
    </submittedName>
</protein>
<comment type="caution">
    <text evidence="1">The sequence shown here is derived from an EMBL/GenBank/DDBJ whole genome shotgun (WGS) entry which is preliminary data.</text>
</comment>
<name>A0A1J4JSA6_9EUKA</name>
<sequence length="82" mass="9477">MLDKLSLQREKAYHEGHNKYLRNILKKYINGTAISKDLIDKPNTLFIVNQITNAPFKNYDQDDIPIIDADLTLAANRLQGYK</sequence>
<dbReference type="EMBL" id="MLAK01000887">
    <property type="protein sequence ID" value="OHT01985.1"/>
    <property type="molecule type" value="Genomic_DNA"/>
</dbReference>
<keyword evidence="2" id="KW-1185">Reference proteome</keyword>
<dbReference type="GeneID" id="94842423"/>
<proteinExistence type="predicted"/>
<dbReference type="Proteomes" id="UP000179807">
    <property type="component" value="Unassembled WGS sequence"/>
</dbReference>
<evidence type="ECO:0000313" key="2">
    <source>
        <dbReference type="Proteomes" id="UP000179807"/>
    </source>
</evidence>
<gene>
    <name evidence="1" type="ORF">TRFO_31067</name>
</gene>
<organism evidence="1 2">
    <name type="scientific">Tritrichomonas foetus</name>
    <dbReference type="NCBI Taxonomy" id="1144522"/>
    <lineage>
        <taxon>Eukaryota</taxon>
        <taxon>Metamonada</taxon>
        <taxon>Parabasalia</taxon>
        <taxon>Tritrichomonadida</taxon>
        <taxon>Tritrichomonadidae</taxon>
        <taxon>Tritrichomonas</taxon>
    </lineage>
</organism>
<dbReference type="AlphaFoldDB" id="A0A1J4JSA6"/>
<dbReference type="RefSeq" id="XP_068355121.1">
    <property type="nucleotide sequence ID" value="XM_068507719.1"/>
</dbReference>
<dbReference type="OrthoDB" id="7760980at2759"/>
<evidence type="ECO:0000313" key="1">
    <source>
        <dbReference type="EMBL" id="OHT01985.1"/>
    </source>
</evidence>
<dbReference type="VEuPathDB" id="TrichDB:TRFO_31067"/>
<reference evidence="1" key="1">
    <citation type="submission" date="2016-10" db="EMBL/GenBank/DDBJ databases">
        <authorList>
            <person name="Benchimol M."/>
            <person name="Almeida L.G."/>
            <person name="Vasconcelos A.T."/>
            <person name="Perreira-Neves A."/>
            <person name="Rosa I.A."/>
            <person name="Tasca T."/>
            <person name="Bogo M.R."/>
            <person name="de Souza W."/>
        </authorList>
    </citation>
    <scope>NUCLEOTIDE SEQUENCE [LARGE SCALE GENOMIC DNA]</scope>
    <source>
        <strain evidence="1">K</strain>
    </source>
</reference>